<keyword evidence="4 11" id="KW-0378">Hydrolase</keyword>
<evidence type="ECO:0000256" key="7">
    <source>
        <dbReference type="ARBA" id="ARBA00023211"/>
    </source>
</evidence>
<evidence type="ECO:0000256" key="11">
    <source>
        <dbReference type="HAMAP-Rule" id="MF_00648"/>
    </source>
</evidence>
<comment type="subunit">
    <text evidence="11">Homodimer.</text>
</comment>
<dbReference type="GO" id="GO:0103023">
    <property type="term" value="F:ITPase activity"/>
    <property type="evidence" value="ECO:0007669"/>
    <property type="project" value="UniProtKB-EC"/>
</dbReference>
<protein>
    <recommendedName>
        <fullName evidence="11">Inosine/xanthosine triphosphatase</fullName>
        <shortName evidence="11">ITPase/XTPase</shortName>
        <ecNumber evidence="11">3.6.1.73</ecNumber>
    </recommendedName>
    <alternativeName>
        <fullName evidence="11">Non-canonical purine NTP phosphatase</fullName>
    </alternativeName>
    <alternativeName>
        <fullName evidence="11">Non-standard purine NTP phosphatase</fullName>
    </alternativeName>
    <alternativeName>
        <fullName evidence="11">Nucleoside-triphosphate phosphatase</fullName>
        <shortName evidence="11">NTPase</shortName>
    </alternativeName>
</protein>
<feature type="domain" description="Non-canonical purine NTP phosphatase/PRRC1" evidence="12">
    <location>
        <begin position="9"/>
        <end position="168"/>
    </location>
</feature>
<evidence type="ECO:0000313" key="14">
    <source>
        <dbReference type="Proteomes" id="UP000535589"/>
    </source>
</evidence>
<dbReference type="GO" id="GO:0046872">
    <property type="term" value="F:metal ion binding"/>
    <property type="evidence" value="ECO:0007669"/>
    <property type="project" value="UniProtKB-KW"/>
</dbReference>
<accession>A0A7X8YGB1</accession>
<comment type="catalytic activity">
    <reaction evidence="8 11">
        <text>ITP + H2O = IDP + phosphate + H(+)</text>
        <dbReference type="Rhea" id="RHEA:28330"/>
        <dbReference type="ChEBI" id="CHEBI:15377"/>
        <dbReference type="ChEBI" id="CHEBI:15378"/>
        <dbReference type="ChEBI" id="CHEBI:43474"/>
        <dbReference type="ChEBI" id="CHEBI:58280"/>
        <dbReference type="ChEBI" id="CHEBI:61402"/>
        <dbReference type="EC" id="3.6.1.73"/>
    </reaction>
</comment>
<keyword evidence="14" id="KW-1185">Reference proteome</keyword>
<dbReference type="InterPro" id="IPR050299">
    <property type="entry name" value="YjjX_NTPase"/>
</dbReference>
<dbReference type="InterPro" id="IPR029001">
    <property type="entry name" value="ITPase-like_fam"/>
</dbReference>
<evidence type="ECO:0000256" key="5">
    <source>
        <dbReference type="ARBA" id="ARBA00022842"/>
    </source>
</evidence>
<keyword evidence="6 11" id="KW-0546">Nucleotide metabolism</keyword>
<dbReference type="PANTHER" id="PTHR34699:SF2">
    <property type="entry name" value="NON-CANONICAL PURINE NTP PHOSPHATASE_PRRC1 DOMAIN-CONTAINING PROTEIN"/>
    <property type="match status" value="1"/>
</dbReference>
<dbReference type="InterPro" id="IPR026533">
    <property type="entry name" value="NTPase/PRRC1"/>
</dbReference>
<evidence type="ECO:0000259" key="12">
    <source>
        <dbReference type="Pfam" id="PF01931"/>
    </source>
</evidence>
<comment type="similarity">
    <text evidence="10 11">Belongs to the YjjX NTPase family.</text>
</comment>
<dbReference type="HAMAP" id="MF_00648">
    <property type="entry name" value="Non_canon_purine_NTPase_YjjX"/>
    <property type="match status" value="1"/>
</dbReference>
<dbReference type="InterPro" id="IPR002786">
    <property type="entry name" value="Non_canon_purine_NTPase"/>
</dbReference>
<comment type="function">
    <text evidence="11">Phosphatase that hydrolyzes non-canonical purine nucleotides such as XTP and ITP to their respective diphosphate derivatives. Probably excludes non-canonical purines from DNA/RNA precursor pool, thus preventing their incorporation into DNA/RNA and avoiding chromosomal lesions.</text>
</comment>
<dbReference type="AlphaFoldDB" id="A0A7X8YGB1"/>
<sequence length="176" mass="18984">MTQQTVVIASRNPAKIAAVESAFRSTWPAQDFTFVGYNAISGVAAQPMSSAETRLGARNRVADSQRAHPKADFYVGLEAGVEEGMTFAWMVIESKTQRGESRSASLMLPPAVAAELTPTNELGDVMDRVFATHNIKQRGGAIGLLTGHQLTRSSVYHQALVLALIPFINPTHFPTS</sequence>
<comment type="caution">
    <text evidence="11">Lacks conserved residue(s) required for the propagation of feature annotation.</text>
</comment>
<comment type="cofactor">
    <cofactor evidence="11">
        <name>Mg(2+)</name>
        <dbReference type="ChEBI" id="CHEBI:18420"/>
    </cofactor>
    <cofactor evidence="11">
        <name>Mn(2+)</name>
        <dbReference type="ChEBI" id="CHEBI:29035"/>
    </cofactor>
    <text evidence="11">Binds 1 divalent metal cation per subunit; can use either Mg(2+) or Mn(2+).</text>
</comment>
<dbReference type="GO" id="GO:0000166">
    <property type="term" value="F:nucleotide binding"/>
    <property type="evidence" value="ECO:0007669"/>
    <property type="project" value="UniProtKB-KW"/>
</dbReference>
<dbReference type="GO" id="GO:0009117">
    <property type="term" value="P:nucleotide metabolic process"/>
    <property type="evidence" value="ECO:0007669"/>
    <property type="project" value="UniProtKB-KW"/>
</dbReference>
<keyword evidence="7 11" id="KW-0464">Manganese</keyword>
<dbReference type="Proteomes" id="UP000535589">
    <property type="component" value="Unassembled WGS sequence"/>
</dbReference>
<dbReference type="FunFam" id="3.90.950.10:FF:000002">
    <property type="entry name" value="Inosine/xanthosine triphosphatase"/>
    <property type="match status" value="1"/>
</dbReference>
<evidence type="ECO:0000256" key="3">
    <source>
        <dbReference type="ARBA" id="ARBA00022741"/>
    </source>
</evidence>
<organism evidence="13 14">
    <name type="scientific">Vibrio agarilyticus</name>
    <dbReference type="NCBI Taxonomy" id="2726741"/>
    <lineage>
        <taxon>Bacteria</taxon>
        <taxon>Pseudomonadati</taxon>
        <taxon>Pseudomonadota</taxon>
        <taxon>Gammaproteobacteria</taxon>
        <taxon>Vibrionales</taxon>
        <taxon>Vibrionaceae</taxon>
        <taxon>Vibrio</taxon>
    </lineage>
</organism>
<proteinExistence type="inferred from homology"/>
<evidence type="ECO:0000256" key="6">
    <source>
        <dbReference type="ARBA" id="ARBA00023080"/>
    </source>
</evidence>
<dbReference type="RefSeq" id="WP_168835337.1">
    <property type="nucleotide sequence ID" value="NZ_JABAIK010000004.1"/>
</dbReference>
<dbReference type="NCBIfam" id="NF003459">
    <property type="entry name" value="PRK05074.1"/>
    <property type="match status" value="1"/>
</dbReference>
<dbReference type="Pfam" id="PF01931">
    <property type="entry name" value="NTPase_I-T"/>
    <property type="match status" value="1"/>
</dbReference>
<evidence type="ECO:0000256" key="2">
    <source>
        <dbReference type="ARBA" id="ARBA00022723"/>
    </source>
</evidence>
<comment type="caution">
    <text evidence="13">The sequence shown here is derived from an EMBL/GenBank/DDBJ whole genome shotgun (WGS) entry which is preliminary data.</text>
</comment>
<dbReference type="EC" id="3.6.1.73" evidence="11"/>
<dbReference type="NCBIfam" id="TIGR00258">
    <property type="entry name" value="inosine/xanthosine triphosphatase"/>
    <property type="match status" value="1"/>
</dbReference>
<reference evidence="13 14" key="1">
    <citation type="submission" date="2020-04" db="EMBL/GenBank/DDBJ databases">
        <title>Vibrio sp. SM6, a novel species isolated from seawater.</title>
        <authorList>
            <person name="Wang X."/>
        </authorList>
    </citation>
    <scope>NUCLEOTIDE SEQUENCE [LARGE SCALE GENOMIC DNA]</scope>
    <source>
        <strain evidence="13 14">SM6</strain>
    </source>
</reference>
<evidence type="ECO:0000256" key="1">
    <source>
        <dbReference type="ARBA" id="ARBA00001936"/>
    </source>
</evidence>
<evidence type="ECO:0000256" key="10">
    <source>
        <dbReference type="ARBA" id="ARBA00060855"/>
    </source>
</evidence>
<evidence type="ECO:0000313" key="13">
    <source>
        <dbReference type="EMBL" id="NLS12221.1"/>
    </source>
</evidence>
<name>A0A7X8YGB1_9VIBR</name>
<dbReference type="EMBL" id="JABAIK010000004">
    <property type="protein sequence ID" value="NLS12221.1"/>
    <property type="molecule type" value="Genomic_DNA"/>
</dbReference>
<gene>
    <name evidence="13" type="primary">yjjX</name>
    <name evidence="13" type="ORF">HGP28_04840</name>
</gene>
<dbReference type="Gene3D" id="3.90.950.10">
    <property type="match status" value="1"/>
</dbReference>
<dbReference type="GO" id="GO:0006772">
    <property type="term" value="P:thiamine metabolic process"/>
    <property type="evidence" value="ECO:0007669"/>
    <property type="project" value="TreeGrafter"/>
</dbReference>
<evidence type="ECO:0000256" key="4">
    <source>
        <dbReference type="ARBA" id="ARBA00022801"/>
    </source>
</evidence>
<dbReference type="PANTHER" id="PTHR34699">
    <property type="match status" value="1"/>
</dbReference>
<comment type="cofactor">
    <cofactor evidence="1">
        <name>Mn(2+)</name>
        <dbReference type="ChEBI" id="CHEBI:29035"/>
    </cofactor>
</comment>
<keyword evidence="3 11" id="KW-0547">Nucleotide-binding</keyword>
<evidence type="ECO:0000256" key="8">
    <source>
        <dbReference type="ARBA" id="ARBA00048174"/>
    </source>
</evidence>
<dbReference type="SUPFAM" id="SSF52972">
    <property type="entry name" value="ITPase-like"/>
    <property type="match status" value="1"/>
</dbReference>
<keyword evidence="5 11" id="KW-0460">Magnesium</keyword>
<comment type="catalytic activity">
    <reaction evidence="9 11">
        <text>XTP + H2O = XDP + phosphate + H(+)</text>
        <dbReference type="Rhea" id="RHEA:28406"/>
        <dbReference type="ChEBI" id="CHEBI:15377"/>
        <dbReference type="ChEBI" id="CHEBI:15378"/>
        <dbReference type="ChEBI" id="CHEBI:43474"/>
        <dbReference type="ChEBI" id="CHEBI:59884"/>
        <dbReference type="ChEBI" id="CHEBI:61314"/>
        <dbReference type="EC" id="3.6.1.73"/>
    </reaction>
</comment>
<keyword evidence="2 11" id="KW-0479">Metal-binding</keyword>
<evidence type="ECO:0000256" key="9">
    <source>
        <dbReference type="ARBA" id="ARBA00048781"/>
    </source>
</evidence>